<feature type="active site" description="Charge relay system" evidence="14">
    <location>
        <position position="310"/>
    </location>
</feature>
<dbReference type="InterPro" id="IPR000152">
    <property type="entry name" value="EGF-type_Asp/Asn_hydroxyl_site"/>
</dbReference>
<feature type="active site" description="Charge relay system" evidence="14">
    <location>
        <position position="264"/>
    </location>
</feature>
<dbReference type="Pfam" id="PF00089">
    <property type="entry name" value="Trypsin"/>
    <property type="match status" value="1"/>
</dbReference>
<dbReference type="Gene3D" id="2.10.25.10">
    <property type="entry name" value="Laminin"/>
    <property type="match status" value="2"/>
</dbReference>
<feature type="domain" description="Gla" evidence="19">
    <location>
        <begin position="37"/>
        <end position="83"/>
    </location>
</feature>
<dbReference type="PANTHER" id="PTHR24278">
    <property type="entry name" value="COAGULATION FACTOR"/>
    <property type="match status" value="1"/>
</dbReference>
<reference evidence="20" key="1">
    <citation type="submission" date="2020-06" db="EMBL/GenBank/DDBJ databases">
        <authorList>
            <consortium name="Wellcome Sanger Institute Data Sharing"/>
        </authorList>
    </citation>
    <scope>NUCLEOTIDE SEQUENCE [LARGE SCALE GENOMIC DNA]</scope>
</reference>
<evidence type="ECO:0000256" key="5">
    <source>
        <dbReference type="ARBA" id="ARBA00022525"/>
    </source>
</evidence>
<evidence type="ECO:0000256" key="9">
    <source>
        <dbReference type="ARBA" id="ARBA00022737"/>
    </source>
</evidence>
<dbReference type="InterPro" id="IPR043504">
    <property type="entry name" value="Peptidase_S1_PA_chymotrypsin"/>
</dbReference>
<evidence type="ECO:0000259" key="19">
    <source>
        <dbReference type="PROSITE" id="PS50998"/>
    </source>
</evidence>
<dbReference type="PRINTS" id="PR00001">
    <property type="entry name" value="GLABLOOD"/>
</dbReference>
<dbReference type="InterPro" id="IPR000742">
    <property type="entry name" value="EGF"/>
</dbReference>
<evidence type="ECO:0000256" key="8">
    <source>
        <dbReference type="ARBA" id="ARBA00022729"/>
    </source>
</evidence>
<evidence type="ECO:0000256" key="3">
    <source>
        <dbReference type="ARBA" id="ARBA00012181"/>
    </source>
</evidence>
<dbReference type="InterPro" id="IPR018114">
    <property type="entry name" value="TRYPSIN_HIS"/>
</dbReference>
<dbReference type="GO" id="GO:0004252">
    <property type="term" value="F:serine-type endopeptidase activity"/>
    <property type="evidence" value="ECO:0007669"/>
    <property type="project" value="UniProtKB-EC"/>
</dbReference>
<dbReference type="InterPro" id="IPR050442">
    <property type="entry name" value="Peptidase_S1_coag_factors"/>
</dbReference>
<dbReference type="InterPro" id="IPR009003">
    <property type="entry name" value="Peptidase_S1_PA"/>
</dbReference>
<dbReference type="CDD" id="cd00190">
    <property type="entry name" value="Tryp_SPc"/>
    <property type="match status" value="1"/>
</dbReference>
<dbReference type="Ensembl" id="ENSGWIT00000013425.1">
    <property type="protein sequence ID" value="ENSGWIP00000012022.1"/>
    <property type="gene ID" value="ENSGWIG00000007025.1"/>
</dbReference>
<dbReference type="SUPFAM" id="SSF57630">
    <property type="entry name" value="GLA-domain"/>
    <property type="match status" value="1"/>
</dbReference>
<comment type="catalytic activity">
    <reaction evidence="1">
        <text>Selective cleavage of Arg-|-Thr and then Arg-|-Ile bonds in prothrombin to form thrombin.</text>
        <dbReference type="EC" id="3.4.21.6"/>
    </reaction>
</comment>
<keyword evidence="6 15" id="KW-0245">EGF-like domain</keyword>
<dbReference type="InterPro" id="IPR001314">
    <property type="entry name" value="Peptidase_S1A"/>
</dbReference>
<dbReference type="Pfam" id="PF00008">
    <property type="entry name" value="EGF"/>
    <property type="match status" value="1"/>
</dbReference>
<sequence>TEEKTRTFLNAKANVSHLSAVFYDSPAANQVLARQRRANAFLEEMKQGDMERECIEERCSFEEAKEIFQDMEKTLEFWTVYIDGDACESQPCAHDGVCKDGIGTYACQCQTGYEGSNCEIGEIHGQCEYGNGGCEHFCDIVGESVKCYCADGYFLGSDNKSCDSTEPFKCGSIFNMRPIFRNNVNIGNETTSNVTNAEHQNVNDDQPSFTYHNSKFILDEEMVLNGQDCLPGECPWQALLLNEAGLVFCGGTILNKYIILTAAHCVNQSHFIHVKLGEVNTLVNDGNESMHLIETIVVHSHYRAETYHNDIALIKLIQPIQFSRFILPACIPEKSFAEKVLMKQPYGMISGLDSLSTRTSTTLQRLSLPFMDRMTCVESSNLRITTRMFCAGYEHFAKGTCQGDSGGPHVTRYRDTYFITGIVSWGDRCVPNVKYSVFTQVSKYILWIRAAIKVLISKCKKSSSKEIFKYSTDI</sequence>
<dbReference type="Pfam" id="PF14670">
    <property type="entry name" value="FXa_inhibition"/>
    <property type="match status" value="1"/>
</dbReference>
<dbReference type="Gene3D" id="2.40.10.10">
    <property type="entry name" value="Trypsin-like serine proteases"/>
    <property type="match status" value="2"/>
</dbReference>
<evidence type="ECO:0000313" key="20">
    <source>
        <dbReference type="Ensembl" id="ENSGWIP00000012022.1"/>
    </source>
</evidence>
<dbReference type="InterPro" id="IPR001881">
    <property type="entry name" value="EGF-like_Ca-bd_dom"/>
</dbReference>
<keyword evidence="11" id="KW-0106">Calcium</keyword>
<keyword evidence="12 15" id="KW-1015">Disulfide bond</keyword>
<feature type="disulfide bond" evidence="15">
    <location>
        <begin position="109"/>
        <end position="118"/>
    </location>
</feature>
<dbReference type="Gene3D" id="4.10.740.10">
    <property type="entry name" value="Coagulation Factor IX"/>
    <property type="match status" value="1"/>
</dbReference>
<dbReference type="Proteomes" id="UP000694680">
    <property type="component" value="Chromosome 3"/>
</dbReference>
<dbReference type="EC" id="3.4.21.6" evidence="3"/>
<keyword evidence="9" id="KW-0677">Repeat</keyword>
<evidence type="ECO:0000259" key="18">
    <source>
        <dbReference type="PROSITE" id="PS50240"/>
    </source>
</evidence>
<dbReference type="SMART" id="SM00069">
    <property type="entry name" value="GLA"/>
    <property type="match status" value="1"/>
</dbReference>
<accession>A0A8C5DUK3</accession>
<keyword evidence="13" id="KW-0325">Glycoprotein</keyword>
<feature type="active site" description="Charge relay system" evidence="14">
    <location>
        <position position="405"/>
    </location>
</feature>
<evidence type="ECO:0000256" key="4">
    <source>
        <dbReference type="ARBA" id="ARBA00022479"/>
    </source>
</evidence>
<dbReference type="PANTHER" id="PTHR24278:SF28">
    <property type="entry name" value="COAGULATION FACTOR X"/>
    <property type="match status" value="1"/>
</dbReference>
<dbReference type="InterPro" id="IPR000294">
    <property type="entry name" value="GLA_domain"/>
</dbReference>
<evidence type="ECO:0000256" key="11">
    <source>
        <dbReference type="ARBA" id="ARBA00022837"/>
    </source>
</evidence>
<dbReference type="SMART" id="SM00181">
    <property type="entry name" value="EGF"/>
    <property type="match status" value="2"/>
</dbReference>
<dbReference type="PROSITE" id="PS50240">
    <property type="entry name" value="TRYPSIN_DOM"/>
    <property type="match status" value="1"/>
</dbReference>
<dbReference type="FunFam" id="2.10.25.10:FF:000162">
    <property type="entry name" value="Coagulation factor X (Predicted)"/>
    <property type="match status" value="1"/>
</dbReference>
<dbReference type="FunFam" id="2.40.10.10:FF:000013">
    <property type="entry name" value="Coagulation factor X"/>
    <property type="match status" value="1"/>
</dbReference>
<dbReference type="PROSITE" id="PS00135">
    <property type="entry name" value="TRYPSIN_SER"/>
    <property type="match status" value="1"/>
</dbReference>
<dbReference type="PROSITE" id="PS50026">
    <property type="entry name" value="EGF_3"/>
    <property type="match status" value="1"/>
</dbReference>
<name>A0A8C5DUK3_GOUWI</name>
<dbReference type="Pfam" id="PF00594">
    <property type="entry name" value="Gla"/>
    <property type="match status" value="1"/>
</dbReference>
<dbReference type="GO" id="GO:0007596">
    <property type="term" value="P:blood coagulation"/>
    <property type="evidence" value="ECO:0007669"/>
    <property type="project" value="InterPro"/>
</dbReference>
<evidence type="ECO:0000256" key="14">
    <source>
        <dbReference type="PIRSR" id="PIRSR001143-1"/>
    </source>
</evidence>
<evidence type="ECO:0000256" key="13">
    <source>
        <dbReference type="ARBA" id="ARBA00023180"/>
    </source>
</evidence>
<dbReference type="SUPFAM" id="SSF57196">
    <property type="entry name" value="EGF/Laminin"/>
    <property type="match status" value="1"/>
</dbReference>
<dbReference type="PROSITE" id="PS50998">
    <property type="entry name" value="GLA_2"/>
    <property type="match status" value="1"/>
</dbReference>
<evidence type="ECO:0000256" key="15">
    <source>
        <dbReference type="PROSITE-ProRule" id="PRU00076"/>
    </source>
</evidence>
<evidence type="ECO:0000256" key="2">
    <source>
        <dbReference type="ARBA" id="ARBA00004613"/>
    </source>
</evidence>
<dbReference type="CDD" id="cd00054">
    <property type="entry name" value="EGF_CA"/>
    <property type="match status" value="1"/>
</dbReference>
<dbReference type="PROSITE" id="PS00134">
    <property type="entry name" value="TRYPSIN_HIS"/>
    <property type="match status" value="1"/>
</dbReference>
<evidence type="ECO:0000256" key="7">
    <source>
        <dbReference type="ARBA" id="ARBA00022670"/>
    </source>
</evidence>
<reference evidence="20" key="3">
    <citation type="submission" date="2025-09" db="UniProtKB">
        <authorList>
            <consortium name="Ensembl"/>
        </authorList>
    </citation>
    <scope>IDENTIFICATION</scope>
</reference>
<reference evidence="20" key="2">
    <citation type="submission" date="2025-08" db="UniProtKB">
        <authorList>
            <consortium name="Ensembl"/>
        </authorList>
    </citation>
    <scope>IDENTIFICATION</scope>
</reference>
<organism evidence="20 21">
    <name type="scientific">Gouania willdenowi</name>
    <name type="common">Blunt-snouted clingfish</name>
    <name type="synonym">Lepadogaster willdenowi</name>
    <dbReference type="NCBI Taxonomy" id="441366"/>
    <lineage>
        <taxon>Eukaryota</taxon>
        <taxon>Metazoa</taxon>
        <taxon>Chordata</taxon>
        <taxon>Craniata</taxon>
        <taxon>Vertebrata</taxon>
        <taxon>Euteleostomi</taxon>
        <taxon>Actinopterygii</taxon>
        <taxon>Neopterygii</taxon>
        <taxon>Teleostei</taxon>
        <taxon>Neoteleostei</taxon>
        <taxon>Acanthomorphata</taxon>
        <taxon>Ovalentaria</taxon>
        <taxon>Blenniimorphae</taxon>
        <taxon>Blenniiformes</taxon>
        <taxon>Gobiesocoidei</taxon>
        <taxon>Gobiesocidae</taxon>
        <taxon>Gobiesocinae</taxon>
        <taxon>Gouania</taxon>
    </lineage>
</organism>
<keyword evidence="21" id="KW-1185">Reference proteome</keyword>
<evidence type="ECO:0000259" key="17">
    <source>
        <dbReference type="PROSITE" id="PS50026"/>
    </source>
</evidence>
<dbReference type="PROSITE" id="PS00010">
    <property type="entry name" value="ASX_HYDROXYL"/>
    <property type="match status" value="1"/>
</dbReference>
<evidence type="ECO:0000313" key="21">
    <source>
        <dbReference type="Proteomes" id="UP000694680"/>
    </source>
</evidence>
<comment type="caution">
    <text evidence="15">Lacks conserved residue(s) required for the propagation of feature annotation.</text>
</comment>
<dbReference type="InterPro" id="IPR033116">
    <property type="entry name" value="TRYPSIN_SER"/>
</dbReference>
<dbReference type="FunFam" id="4.10.740.10:FF:000001">
    <property type="entry name" value="vitamin K-dependent protein S"/>
    <property type="match status" value="1"/>
</dbReference>
<dbReference type="PROSITE" id="PS01186">
    <property type="entry name" value="EGF_2"/>
    <property type="match status" value="1"/>
</dbReference>
<evidence type="ECO:0000256" key="16">
    <source>
        <dbReference type="RuleBase" id="RU363034"/>
    </source>
</evidence>
<dbReference type="PROSITE" id="PS00011">
    <property type="entry name" value="GLA_1"/>
    <property type="match status" value="1"/>
</dbReference>
<evidence type="ECO:0000256" key="10">
    <source>
        <dbReference type="ARBA" id="ARBA00022801"/>
    </source>
</evidence>
<keyword evidence="16" id="KW-0720">Serine protease</keyword>
<feature type="domain" description="Peptidase S1" evidence="18">
    <location>
        <begin position="223"/>
        <end position="453"/>
    </location>
</feature>
<keyword evidence="7 16" id="KW-0645">Protease</keyword>
<keyword evidence="10 16" id="KW-0378">Hydrolase</keyword>
<dbReference type="InterPro" id="IPR001254">
    <property type="entry name" value="Trypsin_dom"/>
</dbReference>
<dbReference type="GO" id="GO:0006508">
    <property type="term" value="P:proteolysis"/>
    <property type="evidence" value="ECO:0007669"/>
    <property type="project" value="UniProtKB-KW"/>
</dbReference>
<keyword evidence="8" id="KW-0732">Signal</keyword>
<dbReference type="PROSITE" id="PS00022">
    <property type="entry name" value="EGF_1"/>
    <property type="match status" value="1"/>
</dbReference>
<dbReference type="InterPro" id="IPR017857">
    <property type="entry name" value="Coagulation_fac-like_Gla_dom"/>
</dbReference>
<feature type="domain" description="EGF-like" evidence="17">
    <location>
        <begin position="83"/>
        <end position="119"/>
    </location>
</feature>
<comment type="subcellular location">
    <subcellularLocation>
        <location evidence="2">Secreted</location>
    </subcellularLocation>
</comment>
<dbReference type="GO" id="GO:0005509">
    <property type="term" value="F:calcium ion binding"/>
    <property type="evidence" value="ECO:0007669"/>
    <property type="project" value="InterPro"/>
</dbReference>
<protein>
    <recommendedName>
        <fullName evidence="3">coagulation factor Xa</fullName>
        <ecNumber evidence="3">3.4.21.6</ecNumber>
    </recommendedName>
</protein>
<keyword evidence="4" id="KW-0301">Gamma-carboxyglutamic acid</keyword>
<dbReference type="GO" id="GO:0005615">
    <property type="term" value="C:extracellular space"/>
    <property type="evidence" value="ECO:0007669"/>
    <property type="project" value="TreeGrafter"/>
</dbReference>
<dbReference type="AlphaFoldDB" id="A0A8C5DUK3"/>
<evidence type="ECO:0000256" key="6">
    <source>
        <dbReference type="ARBA" id="ARBA00022536"/>
    </source>
</evidence>
<dbReference type="InterPro" id="IPR012224">
    <property type="entry name" value="Pept_S1A_FX"/>
</dbReference>
<proteinExistence type="predicted"/>
<keyword evidence="5" id="KW-0964">Secreted</keyword>
<dbReference type="PIRSF" id="PIRSF001143">
    <property type="entry name" value="Factor_X"/>
    <property type="match status" value="1"/>
</dbReference>
<evidence type="ECO:0000256" key="1">
    <source>
        <dbReference type="ARBA" id="ARBA00001239"/>
    </source>
</evidence>
<dbReference type="SMART" id="SM00020">
    <property type="entry name" value="Tryp_SPc"/>
    <property type="match status" value="1"/>
</dbReference>
<dbReference type="SUPFAM" id="SSF50494">
    <property type="entry name" value="Trypsin-like serine proteases"/>
    <property type="match status" value="1"/>
</dbReference>
<dbReference type="PRINTS" id="PR00722">
    <property type="entry name" value="CHYMOTRYPSIN"/>
</dbReference>
<evidence type="ECO:0000256" key="12">
    <source>
        <dbReference type="ARBA" id="ARBA00023157"/>
    </source>
</evidence>
<dbReference type="InterPro" id="IPR035972">
    <property type="entry name" value="GLA-like_dom_SF"/>
</dbReference>
<dbReference type="SMART" id="SM00179">
    <property type="entry name" value="EGF_CA"/>
    <property type="match status" value="1"/>
</dbReference>